<gene>
    <name evidence="1" type="ORF">N8I74_18825</name>
</gene>
<reference evidence="1" key="1">
    <citation type="submission" date="2022-10" db="EMBL/GenBank/DDBJ databases">
        <title>Chitiniphilus purpureus sp. nov., a novel chitin-degrading bacterium isolated from crawfish pond sediment.</title>
        <authorList>
            <person name="Li K."/>
        </authorList>
    </citation>
    <scope>NUCLEOTIDE SEQUENCE</scope>
    <source>
        <strain evidence="1">CD1</strain>
    </source>
</reference>
<name>A0ABY6DLU2_9NEIS</name>
<proteinExistence type="predicted"/>
<accession>A0ABY6DLU2</accession>
<evidence type="ECO:0000313" key="1">
    <source>
        <dbReference type="EMBL" id="UXY15340.1"/>
    </source>
</evidence>
<dbReference type="Proteomes" id="UP001061302">
    <property type="component" value="Chromosome"/>
</dbReference>
<organism evidence="1 2">
    <name type="scientific">Chitiniphilus purpureus</name>
    <dbReference type="NCBI Taxonomy" id="2981137"/>
    <lineage>
        <taxon>Bacteria</taxon>
        <taxon>Pseudomonadati</taxon>
        <taxon>Pseudomonadota</taxon>
        <taxon>Betaproteobacteria</taxon>
        <taxon>Neisseriales</taxon>
        <taxon>Chitinibacteraceae</taxon>
        <taxon>Chitiniphilus</taxon>
    </lineage>
</organism>
<protein>
    <submittedName>
        <fullName evidence="1">Uncharacterized protein</fullName>
    </submittedName>
</protein>
<sequence length="155" mass="17464">MSEFLGDAKVFAIEFSSRQDLKQRSGPLQIWLGGKKIGTLDDTSVYSLVLAQLESIVSKNMDFYSEKTDIFGVYDLIKNGEIDDAGKYFLSLGDSFDDFSVVAFCSGAEVIFIWELLSEHFFEHDNYPEGLQTSAVPIKAFSAVLNEFREIKNFL</sequence>
<dbReference type="EMBL" id="CP106753">
    <property type="protein sequence ID" value="UXY15340.1"/>
    <property type="molecule type" value="Genomic_DNA"/>
</dbReference>
<keyword evidence="2" id="KW-1185">Reference proteome</keyword>
<dbReference type="RefSeq" id="WP_263124746.1">
    <property type="nucleotide sequence ID" value="NZ_CP106753.1"/>
</dbReference>
<evidence type="ECO:0000313" key="2">
    <source>
        <dbReference type="Proteomes" id="UP001061302"/>
    </source>
</evidence>